<dbReference type="GO" id="GO:0015648">
    <property type="term" value="F:lipid-linked peptidoglycan transporter activity"/>
    <property type="evidence" value="ECO:0007669"/>
    <property type="project" value="TreeGrafter"/>
</dbReference>
<dbReference type="Proteomes" id="UP000824175">
    <property type="component" value="Unassembled WGS sequence"/>
</dbReference>
<evidence type="ECO:0000256" key="5">
    <source>
        <dbReference type="ARBA" id="ARBA00023136"/>
    </source>
</evidence>
<dbReference type="Pfam" id="PF01098">
    <property type="entry name" value="FTSW_RODA_SPOVE"/>
    <property type="match status" value="1"/>
</dbReference>
<dbReference type="AlphaFoldDB" id="A0A9D1L215"/>
<comment type="subcellular location">
    <subcellularLocation>
        <location evidence="1">Membrane</location>
        <topology evidence="1">Multi-pass membrane protein</topology>
    </subcellularLocation>
</comment>
<evidence type="ECO:0000313" key="8">
    <source>
        <dbReference type="Proteomes" id="UP000824175"/>
    </source>
</evidence>
<name>A0A9D1L215_9FIRM</name>
<accession>A0A9D1L215</accession>
<dbReference type="GO" id="GO:0051301">
    <property type="term" value="P:cell division"/>
    <property type="evidence" value="ECO:0007669"/>
    <property type="project" value="InterPro"/>
</dbReference>
<evidence type="ECO:0000256" key="3">
    <source>
        <dbReference type="ARBA" id="ARBA00022960"/>
    </source>
</evidence>
<keyword evidence="5 6" id="KW-0472">Membrane</keyword>
<keyword evidence="4 6" id="KW-1133">Transmembrane helix</keyword>
<keyword evidence="2 6" id="KW-0812">Transmembrane</keyword>
<dbReference type="PANTHER" id="PTHR30474:SF1">
    <property type="entry name" value="PEPTIDOGLYCAN GLYCOSYLTRANSFERASE MRDB"/>
    <property type="match status" value="1"/>
</dbReference>
<reference evidence="7" key="2">
    <citation type="journal article" date="2021" name="PeerJ">
        <title>Extensive microbial diversity within the chicken gut microbiome revealed by metagenomics and culture.</title>
        <authorList>
            <person name="Gilroy R."/>
            <person name="Ravi A."/>
            <person name="Getino M."/>
            <person name="Pursley I."/>
            <person name="Horton D.L."/>
            <person name="Alikhan N.F."/>
            <person name="Baker D."/>
            <person name="Gharbi K."/>
            <person name="Hall N."/>
            <person name="Watson M."/>
            <person name="Adriaenssens E.M."/>
            <person name="Foster-Nyarko E."/>
            <person name="Jarju S."/>
            <person name="Secka A."/>
            <person name="Antonio M."/>
            <person name="Oren A."/>
            <person name="Chaudhuri R.R."/>
            <person name="La Ragione R."/>
            <person name="Hildebrand F."/>
            <person name="Pallen M.J."/>
        </authorList>
    </citation>
    <scope>NUCLEOTIDE SEQUENCE</scope>
    <source>
        <strain evidence="7">CHK195-11698</strain>
    </source>
</reference>
<evidence type="ECO:0000256" key="4">
    <source>
        <dbReference type="ARBA" id="ARBA00022989"/>
    </source>
</evidence>
<feature type="transmembrane region" description="Helical" evidence="6">
    <location>
        <begin position="143"/>
        <end position="162"/>
    </location>
</feature>
<feature type="transmembrane region" description="Helical" evidence="6">
    <location>
        <begin position="69"/>
        <end position="88"/>
    </location>
</feature>
<protein>
    <submittedName>
        <fullName evidence="7">FtsW/RodA/SpoVE family cell cycle protein</fullName>
    </submittedName>
</protein>
<keyword evidence="3" id="KW-0133">Cell shape</keyword>
<evidence type="ECO:0000256" key="1">
    <source>
        <dbReference type="ARBA" id="ARBA00004141"/>
    </source>
</evidence>
<feature type="transmembrane region" description="Helical" evidence="6">
    <location>
        <begin position="275"/>
        <end position="296"/>
    </location>
</feature>
<gene>
    <name evidence="7" type="ORF">IAD15_11705</name>
</gene>
<dbReference type="PANTHER" id="PTHR30474">
    <property type="entry name" value="CELL CYCLE PROTEIN"/>
    <property type="match status" value="1"/>
</dbReference>
<evidence type="ECO:0000256" key="6">
    <source>
        <dbReference type="SAM" id="Phobius"/>
    </source>
</evidence>
<feature type="transmembrane region" description="Helical" evidence="6">
    <location>
        <begin position="168"/>
        <end position="185"/>
    </location>
</feature>
<dbReference type="EMBL" id="DVMJ01000108">
    <property type="protein sequence ID" value="HIU14711.1"/>
    <property type="molecule type" value="Genomic_DNA"/>
</dbReference>
<dbReference type="GO" id="GO:0008360">
    <property type="term" value="P:regulation of cell shape"/>
    <property type="evidence" value="ECO:0007669"/>
    <property type="project" value="UniProtKB-KW"/>
</dbReference>
<proteinExistence type="predicted"/>
<evidence type="ECO:0000256" key="2">
    <source>
        <dbReference type="ARBA" id="ARBA00022692"/>
    </source>
</evidence>
<organism evidence="7 8">
    <name type="scientific">Candidatus Fimiplasma intestinipullorum</name>
    <dbReference type="NCBI Taxonomy" id="2840825"/>
    <lineage>
        <taxon>Bacteria</taxon>
        <taxon>Bacillati</taxon>
        <taxon>Bacillota</taxon>
        <taxon>Clostridia</taxon>
        <taxon>Eubacteriales</taxon>
        <taxon>Candidatus Fimiplasma</taxon>
    </lineage>
</organism>
<evidence type="ECO:0000313" key="7">
    <source>
        <dbReference type="EMBL" id="HIU14711.1"/>
    </source>
</evidence>
<dbReference type="GO" id="GO:0005886">
    <property type="term" value="C:plasma membrane"/>
    <property type="evidence" value="ECO:0007669"/>
    <property type="project" value="TreeGrafter"/>
</dbReference>
<dbReference type="InterPro" id="IPR001182">
    <property type="entry name" value="FtsW/RodA"/>
</dbReference>
<feature type="transmembrane region" description="Helical" evidence="6">
    <location>
        <begin position="350"/>
        <end position="368"/>
    </location>
</feature>
<feature type="transmembrane region" description="Helical" evidence="6">
    <location>
        <begin position="317"/>
        <end position="338"/>
    </location>
</feature>
<sequence>MSTSQRLIISLLAFFAISLYAIAGADPLINVPSYPLEYFMKQIQWYLVAIIAFYVLWKIPEQLRIKLAYVAYGILLFASAILAFSHFFDLNLPLTRRINGSTAWYEIPGIGTIQPSEFLKVALLIVLADLFSRRLKASWSNQWRLILQAFALIIPACLVTLLQNDTGVTMMMMTGALFLLVSCPLHRRFALVGLALLVLLGGLVLLLLVVQPGWFQQLLHSYRGGRIAGWLDPEGYYETYGYQLYNSILSYGGSGWLGHGFQSVIMPIPEPQTDFIYAIILQDAGFVGGLVVLAVITFFDWNLFSLAKKAVRPFHRYLATGMLGLLLFSQFWNIGMVLQVLPITGITLPFISYGGSSLLSYFILMAYLPLTSKAKPQSGVFFGSKGV</sequence>
<feature type="transmembrane region" description="Helical" evidence="6">
    <location>
        <begin position="192"/>
        <end position="214"/>
    </location>
</feature>
<comment type="caution">
    <text evidence="7">The sequence shown here is derived from an EMBL/GenBank/DDBJ whole genome shotgun (WGS) entry which is preliminary data.</text>
</comment>
<dbReference type="GO" id="GO:0032153">
    <property type="term" value="C:cell division site"/>
    <property type="evidence" value="ECO:0007669"/>
    <property type="project" value="TreeGrafter"/>
</dbReference>
<feature type="transmembrane region" description="Helical" evidence="6">
    <location>
        <begin position="108"/>
        <end position="131"/>
    </location>
</feature>
<feature type="transmembrane region" description="Helical" evidence="6">
    <location>
        <begin position="39"/>
        <end position="57"/>
    </location>
</feature>
<reference evidence="7" key="1">
    <citation type="submission" date="2020-10" db="EMBL/GenBank/DDBJ databases">
        <authorList>
            <person name="Gilroy R."/>
        </authorList>
    </citation>
    <scope>NUCLEOTIDE SEQUENCE</scope>
    <source>
        <strain evidence="7">CHK195-11698</strain>
    </source>
</reference>